<keyword evidence="9" id="KW-1185">Reference proteome</keyword>
<keyword evidence="3 6" id="KW-0812">Transmembrane</keyword>
<gene>
    <name evidence="8" type="ORF">LADA_0B10946G</name>
</gene>
<feature type="transmembrane region" description="Helical" evidence="6">
    <location>
        <begin position="79"/>
        <end position="98"/>
    </location>
</feature>
<feature type="transmembrane region" description="Helical" evidence="6">
    <location>
        <begin position="518"/>
        <end position="538"/>
    </location>
</feature>
<evidence type="ECO:0000313" key="8">
    <source>
        <dbReference type="EMBL" id="SCU81051.1"/>
    </source>
</evidence>
<dbReference type="PIRSF" id="PIRSF006060">
    <property type="entry name" value="AA_transporter"/>
    <property type="match status" value="1"/>
</dbReference>
<evidence type="ECO:0000256" key="5">
    <source>
        <dbReference type="ARBA" id="ARBA00023136"/>
    </source>
</evidence>
<feature type="transmembrane region" description="Helical" evidence="6">
    <location>
        <begin position="269"/>
        <end position="290"/>
    </location>
</feature>
<feature type="transmembrane region" description="Helical" evidence="6">
    <location>
        <begin position="407"/>
        <end position="429"/>
    </location>
</feature>
<feature type="transmembrane region" description="Helical" evidence="6">
    <location>
        <begin position="104"/>
        <end position="131"/>
    </location>
</feature>
<evidence type="ECO:0000256" key="2">
    <source>
        <dbReference type="ARBA" id="ARBA00022448"/>
    </source>
</evidence>
<feature type="transmembrane region" description="Helical" evidence="6">
    <location>
        <begin position="367"/>
        <end position="386"/>
    </location>
</feature>
<evidence type="ECO:0000313" key="9">
    <source>
        <dbReference type="Proteomes" id="UP000190274"/>
    </source>
</evidence>
<dbReference type="InterPro" id="IPR004841">
    <property type="entry name" value="AA-permease/SLC12A_dom"/>
</dbReference>
<organism evidence="8 9">
    <name type="scientific">Lachancea dasiensis</name>
    <dbReference type="NCBI Taxonomy" id="1072105"/>
    <lineage>
        <taxon>Eukaryota</taxon>
        <taxon>Fungi</taxon>
        <taxon>Dikarya</taxon>
        <taxon>Ascomycota</taxon>
        <taxon>Saccharomycotina</taxon>
        <taxon>Saccharomycetes</taxon>
        <taxon>Saccharomycetales</taxon>
        <taxon>Saccharomycetaceae</taxon>
        <taxon>Lachancea</taxon>
    </lineage>
</organism>
<dbReference type="GO" id="GO:0016020">
    <property type="term" value="C:membrane"/>
    <property type="evidence" value="ECO:0007669"/>
    <property type="project" value="UniProtKB-SubCell"/>
</dbReference>
<evidence type="ECO:0000259" key="7">
    <source>
        <dbReference type="Pfam" id="PF00324"/>
    </source>
</evidence>
<feature type="transmembrane region" description="Helical" evidence="6">
    <location>
        <begin position="187"/>
        <end position="208"/>
    </location>
</feature>
<sequence>MVNSVQMQELPLSPFASKVAVESLPSHANVGPINSRRGEGEKSGDQIDQVLDLESGSVDHLDQSGQHVVRNLKSRHIQLIALGGAIGTGLFIGSGGALSTCGPAPVLIAYMVMSFFVWCLMNCLTEIVTLIPLSGETSMFSMVGTYLNRPLAFMCGFNLFYAMAMIVPAEITATAILIQYWTDANSAIFISIFIVVTIILTMLPVNFFGESEFWVCTIKILCITGLIILGVVIFFGGAPNQDHVLGFHYWKHPGAFNPHLAPGNTGKFLAVWTAIIKSGFSFVLMPEVVVSCAAEAKSPRRNMPRVAQRFVYRLALFYVGGSLVIGVIVAYNNDRLLNAIASGESNAAASPFVIGIQEFGIRVLPHIINACILTSAYSAGTSLLYGSSRTLHSMALRGAVPKIFGKTNRFGTPYVSVAAASLFTFLAYLNCSDSSSIVFTWLSNIATISGFVDWALVCVVYLRFRNVIDHANLNDRIPFRKRFMKPLAYFTLAFFVILSLTNGYAVFVGDNWNTSDFFASYVTIGLVMVLYLGASIYYKTWRLRDLDTVAQEIIPKIDFADEEERRDIPSEPKNWVEKVWQFLI</sequence>
<comment type="subcellular location">
    <subcellularLocation>
        <location evidence="1">Membrane</location>
        <topology evidence="1">Multi-pass membrane protein</topology>
    </subcellularLocation>
</comment>
<feature type="transmembrane region" description="Helical" evidence="6">
    <location>
        <begin position="220"/>
        <end position="238"/>
    </location>
</feature>
<dbReference type="PANTHER" id="PTHR43341">
    <property type="entry name" value="AMINO ACID PERMEASE"/>
    <property type="match status" value="1"/>
</dbReference>
<dbReference type="GO" id="GO:0015171">
    <property type="term" value="F:amino acid transmembrane transporter activity"/>
    <property type="evidence" value="ECO:0007669"/>
    <property type="project" value="TreeGrafter"/>
</dbReference>
<dbReference type="FunFam" id="1.20.1740.10:FF:000001">
    <property type="entry name" value="Amino acid permease"/>
    <property type="match status" value="1"/>
</dbReference>
<evidence type="ECO:0000256" key="1">
    <source>
        <dbReference type="ARBA" id="ARBA00004141"/>
    </source>
</evidence>
<dbReference type="EMBL" id="LT598456">
    <property type="protein sequence ID" value="SCU81051.1"/>
    <property type="molecule type" value="Genomic_DNA"/>
</dbReference>
<keyword evidence="2" id="KW-0813">Transport</keyword>
<keyword evidence="5 6" id="KW-0472">Membrane</keyword>
<keyword evidence="4 6" id="KW-1133">Transmembrane helix</keyword>
<feature type="transmembrane region" description="Helical" evidence="6">
    <location>
        <begin position="151"/>
        <end position="181"/>
    </location>
</feature>
<feature type="domain" description="Amino acid permease/ SLC12A" evidence="7">
    <location>
        <begin position="76"/>
        <end position="545"/>
    </location>
</feature>
<proteinExistence type="predicted"/>
<dbReference type="OrthoDB" id="3900342at2759"/>
<dbReference type="AlphaFoldDB" id="A0A1G4IVT4"/>
<dbReference type="Proteomes" id="UP000190274">
    <property type="component" value="Chromosome B"/>
</dbReference>
<evidence type="ECO:0000256" key="6">
    <source>
        <dbReference type="SAM" id="Phobius"/>
    </source>
</evidence>
<dbReference type="Gene3D" id="1.20.1740.10">
    <property type="entry name" value="Amino acid/polyamine transporter I"/>
    <property type="match status" value="1"/>
</dbReference>
<feature type="transmembrane region" description="Helical" evidence="6">
    <location>
        <begin position="310"/>
        <end position="331"/>
    </location>
</feature>
<protein>
    <submittedName>
        <fullName evidence="8">LADA_0B10946g1_1</fullName>
    </submittedName>
</protein>
<name>A0A1G4IVT4_9SACH</name>
<dbReference type="InterPro" id="IPR050524">
    <property type="entry name" value="APC_YAT"/>
</dbReference>
<dbReference type="PANTHER" id="PTHR43341:SF36">
    <property type="entry name" value="PROLINE-SPECIFIC PERMEASE"/>
    <property type="match status" value="1"/>
</dbReference>
<reference evidence="9" key="1">
    <citation type="submission" date="2016-03" db="EMBL/GenBank/DDBJ databases">
        <authorList>
            <person name="Devillers H."/>
        </authorList>
    </citation>
    <scope>NUCLEOTIDE SEQUENCE [LARGE SCALE GENOMIC DNA]</scope>
</reference>
<feature type="transmembrane region" description="Helical" evidence="6">
    <location>
        <begin position="441"/>
        <end position="462"/>
    </location>
</feature>
<dbReference type="Pfam" id="PF00324">
    <property type="entry name" value="AA_permease"/>
    <property type="match status" value="1"/>
</dbReference>
<evidence type="ECO:0000256" key="3">
    <source>
        <dbReference type="ARBA" id="ARBA00022692"/>
    </source>
</evidence>
<feature type="transmembrane region" description="Helical" evidence="6">
    <location>
        <begin position="483"/>
        <end position="506"/>
    </location>
</feature>
<evidence type="ECO:0000256" key="4">
    <source>
        <dbReference type="ARBA" id="ARBA00022989"/>
    </source>
</evidence>
<accession>A0A1G4IVT4</accession>